<reference evidence="1" key="1">
    <citation type="submission" date="2024-06" db="EMBL/GenBank/DDBJ databases">
        <authorList>
            <person name="Coelho C."/>
            <person name="Bento M."/>
            <person name="Garcia E."/>
            <person name="Camelo A."/>
            <person name="Brandao I."/>
            <person name="Espirito Santo C."/>
            <person name="Trovao J."/>
            <person name="Verissimo A."/>
            <person name="Costa J."/>
            <person name="Tiago I."/>
        </authorList>
    </citation>
    <scope>NUCLEOTIDE SEQUENCE</scope>
    <source>
        <strain evidence="1">KWT182</strain>
    </source>
</reference>
<dbReference type="SUPFAM" id="SSF49373">
    <property type="entry name" value="Invasin/intimin cell-adhesion fragments"/>
    <property type="match status" value="2"/>
</dbReference>
<dbReference type="InterPro" id="IPR008964">
    <property type="entry name" value="Invasin/intimin_cell_adhesion"/>
</dbReference>
<gene>
    <name evidence="1" type="ORF">ABK905_25380</name>
</gene>
<dbReference type="AlphaFoldDB" id="A0AAU7Q8T8"/>
<organism evidence="1">
    <name type="scientific">Acerihabitans sp. KWT182</name>
    <dbReference type="NCBI Taxonomy" id="3157919"/>
    <lineage>
        <taxon>Bacteria</taxon>
        <taxon>Pseudomonadati</taxon>
        <taxon>Pseudomonadota</taxon>
        <taxon>Gammaproteobacteria</taxon>
        <taxon>Enterobacterales</taxon>
        <taxon>Pectobacteriaceae</taxon>
        <taxon>Acerihabitans</taxon>
    </lineage>
</organism>
<proteinExistence type="predicted"/>
<name>A0AAU7Q8T8_9GAMM</name>
<sequence>MLIPPTGPWLTNDSGLYDLSVTNGTPGQVLVRAQVPSAPGAENNTFLNFVPVPVPEYVFSYRVTRDNSPADYSTRNAITFNLSRGGVGVANRIVITSANPASSRIFTFNPNTNGVGNNNITVDSIYPGPVVVTASIPSIPSLLPLQATVNFTEVMRRHYIVHQVIRDRSPAGGIPNQVRFTVLSLVDGMPQANVLLRFSATSEGRPSPTTGITLMDGTFTLDIFRNFVGTIRVTARVDLEPLAESNVDVTFT</sequence>
<evidence type="ECO:0000313" key="1">
    <source>
        <dbReference type="EMBL" id="XBS69620.1"/>
    </source>
</evidence>
<protein>
    <submittedName>
        <fullName evidence="1">Uncharacterized protein</fullName>
    </submittedName>
</protein>
<accession>A0AAU7Q8T8</accession>
<dbReference type="EMBL" id="CP157947">
    <property type="protein sequence ID" value="XBS69620.1"/>
    <property type="molecule type" value="Genomic_DNA"/>
</dbReference>